<dbReference type="STRING" id="3075.A0A087ST89"/>
<keyword evidence="5" id="KW-1185">Reference proteome</keyword>
<dbReference type="EMBL" id="QOKY01000126">
    <property type="protein sequence ID" value="RMZ57573.1"/>
    <property type="molecule type" value="Genomic_DNA"/>
</dbReference>
<keyword evidence="2" id="KW-0812">Transmembrane</keyword>
<reference evidence="4" key="3">
    <citation type="submission" date="2018-10" db="EMBL/GenBank/DDBJ databases">
        <authorList>
            <person name="Hovde B."/>
            <person name="Zhang X."/>
        </authorList>
    </citation>
    <scope>NUCLEOTIDE SEQUENCE [LARGE SCALE GENOMIC DNA]</scope>
    <source>
        <strain evidence="4">UTEX 25</strain>
    </source>
</reference>
<dbReference type="AlphaFoldDB" id="A0A087ST89"/>
<keyword evidence="2" id="KW-0472">Membrane</keyword>
<evidence type="ECO:0000313" key="5">
    <source>
        <dbReference type="Proteomes" id="UP000028924"/>
    </source>
</evidence>
<dbReference type="EMBL" id="KL662184">
    <property type="protein sequence ID" value="KFM28943.1"/>
    <property type="molecule type" value="Genomic_DNA"/>
</dbReference>
<feature type="compositionally biased region" description="Low complexity" evidence="1">
    <location>
        <begin position="177"/>
        <end position="191"/>
    </location>
</feature>
<sequence length="200" mass="22368">MVNVDVSPAVILGVGLIGSGLTLWQIRQAKPWISKDYDVVISCVALLVGGILIFQGWRLDPLLLFGQLMTTGAALSFGVEALRLRSAVYEKEEAAEMSDMYDRRNAGPRQAVPLARLPPPEPSRPFWEGEAPRRYGDEPEAQQEVGSQGEGYYSPGEWYYGKQDVNADTPSWEERQQQQPRETPTRQPTPRGIFDSADDW</sequence>
<dbReference type="eggNOG" id="ENOG502SANI">
    <property type="taxonomic scope" value="Eukaryota"/>
</dbReference>
<accession>A0A087ST89</accession>
<keyword evidence="2" id="KW-1133">Transmembrane helix</keyword>
<dbReference type="Pfam" id="PF07444">
    <property type="entry name" value="Ycf66_N"/>
    <property type="match status" value="1"/>
</dbReference>
<dbReference type="OrthoDB" id="34884at2759"/>
<gene>
    <name evidence="4" type="ORF">APUTEX25_001773</name>
    <name evidence="3" type="ORF">F751_4107</name>
</gene>
<feature type="transmembrane region" description="Helical" evidence="2">
    <location>
        <begin position="38"/>
        <end position="57"/>
    </location>
</feature>
<evidence type="ECO:0000313" key="3">
    <source>
        <dbReference type="EMBL" id="KFM28943.1"/>
    </source>
</evidence>
<dbReference type="RefSeq" id="XP_011401992.1">
    <property type="nucleotide sequence ID" value="XM_011403690.1"/>
</dbReference>
<feature type="region of interest" description="Disordered" evidence="1">
    <location>
        <begin position="98"/>
        <end position="200"/>
    </location>
</feature>
<dbReference type="GeneID" id="23615498"/>
<evidence type="ECO:0000313" key="4">
    <source>
        <dbReference type="EMBL" id="RMZ57573.1"/>
    </source>
</evidence>
<dbReference type="InterPro" id="IPR010004">
    <property type="entry name" value="Uncharacterised_Ycf66"/>
</dbReference>
<dbReference type="Proteomes" id="UP000279271">
    <property type="component" value="Unassembled WGS sequence"/>
</dbReference>
<evidence type="ECO:0000313" key="6">
    <source>
        <dbReference type="Proteomes" id="UP000279271"/>
    </source>
</evidence>
<protein>
    <submittedName>
        <fullName evidence="3">Uncharacterized protein ycf66</fullName>
    </submittedName>
</protein>
<name>A0A087ST89_AUXPR</name>
<proteinExistence type="predicted"/>
<evidence type="ECO:0000256" key="2">
    <source>
        <dbReference type="SAM" id="Phobius"/>
    </source>
</evidence>
<reference evidence="4" key="4">
    <citation type="submission" date="2018-11" db="EMBL/GenBank/DDBJ databases">
        <title>Characterization of plant carbon substrate utilization by Auxenochlorella protothecoides.</title>
        <authorList>
            <person name="Vogler B.W."/>
            <person name="Starkenburg S.R."/>
            <person name="Sudasinghe N."/>
            <person name="Schambach J.Y."/>
            <person name="Rollin J.A."/>
            <person name="Pattathil S."/>
            <person name="Barry A.N."/>
        </authorList>
    </citation>
    <scope>NUCLEOTIDE SEQUENCE [LARGE SCALE GENOMIC DNA]</scope>
    <source>
        <strain evidence="4">UTEX 25</strain>
    </source>
</reference>
<reference evidence="3 5" key="1">
    <citation type="journal article" date="2014" name="BMC Genomics">
        <title>Oil accumulation mechanisms of the oleaginous microalga Chlorella protothecoides revealed through its genome, transcriptomes, and proteomes.</title>
        <authorList>
            <person name="Gao C."/>
            <person name="Wang Y."/>
            <person name="Shen Y."/>
            <person name="Yan D."/>
            <person name="He X."/>
            <person name="Dai J."/>
            <person name="Wu Q."/>
        </authorList>
    </citation>
    <scope>NUCLEOTIDE SEQUENCE [LARGE SCALE GENOMIC DNA]</scope>
    <source>
        <strain evidence="3 5">0710</strain>
    </source>
</reference>
<organism evidence="3 5">
    <name type="scientific">Auxenochlorella protothecoides</name>
    <name type="common">Green microalga</name>
    <name type="synonym">Chlorella protothecoides</name>
    <dbReference type="NCBI Taxonomy" id="3075"/>
    <lineage>
        <taxon>Eukaryota</taxon>
        <taxon>Viridiplantae</taxon>
        <taxon>Chlorophyta</taxon>
        <taxon>core chlorophytes</taxon>
        <taxon>Trebouxiophyceae</taxon>
        <taxon>Chlorellales</taxon>
        <taxon>Chlorellaceae</taxon>
        <taxon>Auxenochlorella</taxon>
    </lineage>
</organism>
<dbReference type="KEGG" id="apro:F751_4107"/>
<feature type="transmembrane region" description="Helical" evidence="2">
    <location>
        <begin position="6"/>
        <end position="26"/>
    </location>
</feature>
<evidence type="ECO:0000256" key="1">
    <source>
        <dbReference type="SAM" id="MobiDB-lite"/>
    </source>
</evidence>
<dbReference type="Proteomes" id="UP000028924">
    <property type="component" value="Unassembled WGS sequence"/>
</dbReference>
<reference evidence="6" key="2">
    <citation type="journal article" date="2018" name="Algal Res.">
        <title>Characterization of plant carbon substrate utilization by Auxenochlorella protothecoides.</title>
        <authorList>
            <person name="Vogler B.W."/>
            <person name="Starkenburg S.R."/>
            <person name="Sudasinghe N."/>
            <person name="Schambach J.Y."/>
            <person name="Rollin J.A."/>
            <person name="Pattathil S."/>
            <person name="Barry A.N."/>
        </authorList>
    </citation>
    <scope>NUCLEOTIDE SEQUENCE [LARGE SCALE GENOMIC DNA]</scope>
    <source>
        <strain evidence="6">UTEX 25</strain>
    </source>
</reference>